<keyword evidence="2" id="KW-1185">Reference proteome</keyword>
<reference evidence="1" key="1">
    <citation type="submission" date="2023-10" db="EMBL/GenBank/DDBJ databases">
        <authorList>
            <person name="Domelevo Entfellner J.-B."/>
        </authorList>
    </citation>
    <scope>NUCLEOTIDE SEQUENCE</scope>
</reference>
<evidence type="ECO:0000313" key="2">
    <source>
        <dbReference type="Proteomes" id="UP001189624"/>
    </source>
</evidence>
<evidence type="ECO:0000313" key="1">
    <source>
        <dbReference type="EMBL" id="CAJ1950288.1"/>
    </source>
</evidence>
<gene>
    <name evidence="1" type="ORF">AYBTSS11_LOCUS14174</name>
</gene>
<dbReference type="AlphaFoldDB" id="A0AA86VN11"/>
<proteinExistence type="predicted"/>
<protein>
    <submittedName>
        <fullName evidence="1">Uncharacterized protein</fullName>
    </submittedName>
</protein>
<name>A0AA86VN11_9FABA</name>
<dbReference type="Proteomes" id="UP001189624">
    <property type="component" value="Chromosome 4"/>
</dbReference>
<accession>A0AA86VN11</accession>
<sequence length="78" mass="8707">MPTLAAATATPLLDATAVTALPALKMGLRIYCFTYLHLLSLKMSFSFNLRSVRSIRVYHGNWQTNAVMSHCDSDIIYL</sequence>
<organism evidence="1 2">
    <name type="scientific">Sphenostylis stenocarpa</name>
    <dbReference type="NCBI Taxonomy" id="92480"/>
    <lineage>
        <taxon>Eukaryota</taxon>
        <taxon>Viridiplantae</taxon>
        <taxon>Streptophyta</taxon>
        <taxon>Embryophyta</taxon>
        <taxon>Tracheophyta</taxon>
        <taxon>Spermatophyta</taxon>
        <taxon>Magnoliopsida</taxon>
        <taxon>eudicotyledons</taxon>
        <taxon>Gunneridae</taxon>
        <taxon>Pentapetalae</taxon>
        <taxon>rosids</taxon>
        <taxon>fabids</taxon>
        <taxon>Fabales</taxon>
        <taxon>Fabaceae</taxon>
        <taxon>Papilionoideae</taxon>
        <taxon>50 kb inversion clade</taxon>
        <taxon>NPAAA clade</taxon>
        <taxon>indigoferoid/millettioid clade</taxon>
        <taxon>Phaseoleae</taxon>
        <taxon>Sphenostylis</taxon>
    </lineage>
</organism>
<dbReference type="Gramene" id="rna-AYBTSS11_LOCUS14174">
    <property type="protein sequence ID" value="CAJ1950288.1"/>
    <property type="gene ID" value="gene-AYBTSS11_LOCUS14174"/>
</dbReference>
<dbReference type="EMBL" id="OY731401">
    <property type="protein sequence ID" value="CAJ1950288.1"/>
    <property type="molecule type" value="Genomic_DNA"/>
</dbReference>